<dbReference type="OrthoDB" id="3016965at2759"/>
<evidence type="ECO:0000313" key="3">
    <source>
        <dbReference type="Proteomes" id="UP000294933"/>
    </source>
</evidence>
<feature type="non-terminal residue" evidence="2">
    <location>
        <position position="64"/>
    </location>
</feature>
<feature type="domain" description="F-box" evidence="1">
    <location>
        <begin position="10"/>
        <end position="64"/>
    </location>
</feature>
<dbReference type="AlphaFoldDB" id="A0A4Y7PSM6"/>
<proteinExistence type="predicted"/>
<dbReference type="STRING" id="50990.A0A4Y7PSM6"/>
<reference evidence="2 3" key="1">
    <citation type="submission" date="2018-06" db="EMBL/GenBank/DDBJ databases">
        <title>A transcriptomic atlas of mushroom development highlights an independent origin of complex multicellularity.</title>
        <authorList>
            <consortium name="DOE Joint Genome Institute"/>
            <person name="Krizsan K."/>
            <person name="Almasi E."/>
            <person name="Merenyi Z."/>
            <person name="Sahu N."/>
            <person name="Viragh M."/>
            <person name="Koszo T."/>
            <person name="Mondo S."/>
            <person name="Kiss B."/>
            <person name="Balint B."/>
            <person name="Kues U."/>
            <person name="Barry K."/>
            <person name="Hegedus J.C."/>
            <person name="Henrissat B."/>
            <person name="Johnson J."/>
            <person name="Lipzen A."/>
            <person name="Ohm R."/>
            <person name="Nagy I."/>
            <person name="Pangilinan J."/>
            <person name="Yan J."/>
            <person name="Xiong Y."/>
            <person name="Grigoriev I.V."/>
            <person name="Hibbett D.S."/>
            <person name="Nagy L.G."/>
        </authorList>
    </citation>
    <scope>NUCLEOTIDE SEQUENCE [LARGE SCALE GENOMIC DNA]</scope>
    <source>
        <strain evidence="2 3">SZMC22713</strain>
    </source>
</reference>
<dbReference type="VEuPathDB" id="FungiDB:BD410DRAFT_729876"/>
<dbReference type="Gene3D" id="1.20.1280.50">
    <property type="match status" value="1"/>
</dbReference>
<evidence type="ECO:0000259" key="1">
    <source>
        <dbReference type="Pfam" id="PF12937"/>
    </source>
</evidence>
<accession>A0A4Y7PSM6</accession>
<dbReference type="Proteomes" id="UP000294933">
    <property type="component" value="Unassembled WGS sequence"/>
</dbReference>
<dbReference type="EMBL" id="ML170220">
    <property type="protein sequence ID" value="TDL17510.1"/>
    <property type="molecule type" value="Genomic_DNA"/>
</dbReference>
<organism evidence="2 3">
    <name type="scientific">Rickenella mellea</name>
    <dbReference type="NCBI Taxonomy" id="50990"/>
    <lineage>
        <taxon>Eukaryota</taxon>
        <taxon>Fungi</taxon>
        <taxon>Dikarya</taxon>
        <taxon>Basidiomycota</taxon>
        <taxon>Agaricomycotina</taxon>
        <taxon>Agaricomycetes</taxon>
        <taxon>Hymenochaetales</taxon>
        <taxon>Rickenellaceae</taxon>
        <taxon>Rickenella</taxon>
    </lineage>
</organism>
<dbReference type="InterPro" id="IPR036047">
    <property type="entry name" value="F-box-like_dom_sf"/>
</dbReference>
<sequence length="64" mass="7300">MTSTPSIYPIHRLPPELVAHIFISSLPKIGRPNRNWAPLNISSVCMSWRQIAISTPPLWSRIHI</sequence>
<gene>
    <name evidence="2" type="ORF">BD410DRAFT_729876</name>
</gene>
<dbReference type="Pfam" id="PF12937">
    <property type="entry name" value="F-box-like"/>
    <property type="match status" value="1"/>
</dbReference>
<dbReference type="SUPFAM" id="SSF81383">
    <property type="entry name" value="F-box domain"/>
    <property type="match status" value="1"/>
</dbReference>
<keyword evidence="3" id="KW-1185">Reference proteome</keyword>
<protein>
    <recommendedName>
        <fullName evidence="1">F-box domain-containing protein</fullName>
    </recommendedName>
</protein>
<name>A0A4Y7PSM6_9AGAM</name>
<evidence type="ECO:0000313" key="2">
    <source>
        <dbReference type="EMBL" id="TDL17510.1"/>
    </source>
</evidence>
<dbReference type="InterPro" id="IPR001810">
    <property type="entry name" value="F-box_dom"/>
</dbReference>